<keyword evidence="5 6" id="KW-0472">Membrane</keyword>
<dbReference type="OrthoDB" id="9804822at2"/>
<organism evidence="7 8">
    <name type="scientific">Nereida ignava</name>
    <dbReference type="NCBI Taxonomy" id="282199"/>
    <lineage>
        <taxon>Bacteria</taxon>
        <taxon>Pseudomonadati</taxon>
        <taxon>Pseudomonadota</taxon>
        <taxon>Alphaproteobacteria</taxon>
        <taxon>Rhodobacterales</taxon>
        <taxon>Roseobacteraceae</taxon>
        <taxon>Nereida</taxon>
    </lineage>
</organism>
<dbReference type="GO" id="GO:0005886">
    <property type="term" value="C:plasma membrane"/>
    <property type="evidence" value="ECO:0007669"/>
    <property type="project" value="UniProtKB-SubCell"/>
</dbReference>
<proteinExistence type="predicted"/>
<dbReference type="AlphaFoldDB" id="A0A0U1NKG8"/>
<feature type="transmembrane region" description="Helical" evidence="6">
    <location>
        <begin position="184"/>
        <end position="205"/>
    </location>
</feature>
<dbReference type="Proteomes" id="UP000048949">
    <property type="component" value="Unassembled WGS sequence"/>
</dbReference>
<evidence type="ECO:0000313" key="8">
    <source>
        <dbReference type="Proteomes" id="UP000048949"/>
    </source>
</evidence>
<dbReference type="EMBL" id="CVQV01000005">
    <property type="protein sequence ID" value="CRK75220.1"/>
    <property type="molecule type" value="Genomic_DNA"/>
</dbReference>
<dbReference type="PANTHER" id="PTHR30086:SF20">
    <property type="entry name" value="ARGININE EXPORTER PROTEIN ARGO-RELATED"/>
    <property type="match status" value="1"/>
</dbReference>
<dbReference type="GO" id="GO:0015171">
    <property type="term" value="F:amino acid transmembrane transporter activity"/>
    <property type="evidence" value="ECO:0007669"/>
    <property type="project" value="TreeGrafter"/>
</dbReference>
<dbReference type="RefSeq" id="WP_048598615.1">
    <property type="nucleotide sequence ID" value="NZ_CBFHGK010000002.1"/>
</dbReference>
<dbReference type="PANTHER" id="PTHR30086">
    <property type="entry name" value="ARGININE EXPORTER PROTEIN ARGO"/>
    <property type="match status" value="1"/>
</dbReference>
<evidence type="ECO:0000256" key="6">
    <source>
        <dbReference type="SAM" id="Phobius"/>
    </source>
</evidence>
<dbReference type="STRING" id="282199.GCA_001049735_01262"/>
<sequence length="206" mass="22273">MTIDLAGALLYAGSLLVLFMTPGPVWVALIARGLSGGFQSAWPLALGVALGDFLWPIVAIFGVSVFVTQFEEFMIVLRYAASIIFFVMGYSLIRNYDRALGSDSRLTRPGMMAGFVAGIAVIIGNPKAILFYVGVLPGFFDLTQVTWRDAFMICTLSFVVPLTGNIILAVFVERIRAVLTSQTGLKRINLTSGVLLILVGLVIPFT</sequence>
<dbReference type="Pfam" id="PF01810">
    <property type="entry name" value="LysE"/>
    <property type="match status" value="1"/>
</dbReference>
<comment type="subcellular location">
    <subcellularLocation>
        <location evidence="1">Cell membrane</location>
        <topology evidence="1">Multi-pass membrane protein</topology>
    </subcellularLocation>
</comment>
<accession>A0A0U1NKG8</accession>
<evidence type="ECO:0000256" key="3">
    <source>
        <dbReference type="ARBA" id="ARBA00022692"/>
    </source>
</evidence>
<keyword evidence="2" id="KW-1003">Cell membrane</keyword>
<feature type="transmembrane region" description="Helical" evidence="6">
    <location>
        <begin position="114"/>
        <end position="135"/>
    </location>
</feature>
<gene>
    <name evidence="7" type="primary">leuE</name>
    <name evidence="7" type="ORF">NIG5292_01263</name>
</gene>
<name>A0A0U1NKG8_9RHOB</name>
<evidence type="ECO:0000256" key="4">
    <source>
        <dbReference type="ARBA" id="ARBA00022989"/>
    </source>
</evidence>
<dbReference type="InterPro" id="IPR001123">
    <property type="entry name" value="LeuE-type"/>
</dbReference>
<keyword evidence="8" id="KW-1185">Reference proteome</keyword>
<evidence type="ECO:0000313" key="7">
    <source>
        <dbReference type="EMBL" id="CRK75220.1"/>
    </source>
</evidence>
<feature type="transmembrane region" description="Helical" evidence="6">
    <location>
        <begin position="6"/>
        <end position="29"/>
    </location>
</feature>
<evidence type="ECO:0000256" key="2">
    <source>
        <dbReference type="ARBA" id="ARBA00022475"/>
    </source>
</evidence>
<feature type="transmembrane region" description="Helical" evidence="6">
    <location>
        <begin position="41"/>
        <end position="67"/>
    </location>
</feature>
<keyword evidence="3 6" id="KW-0812">Transmembrane</keyword>
<keyword evidence="4 6" id="KW-1133">Transmembrane helix</keyword>
<feature type="transmembrane region" description="Helical" evidence="6">
    <location>
        <begin position="73"/>
        <end position="93"/>
    </location>
</feature>
<protein>
    <submittedName>
        <fullName evidence="7">Leucine efflux protein</fullName>
    </submittedName>
</protein>
<feature type="transmembrane region" description="Helical" evidence="6">
    <location>
        <begin position="150"/>
        <end position="172"/>
    </location>
</feature>
<reference evidence="7 8" key="1">
    <citation type="submission" date="2015-04" db="EMBL/GenBank/DDBJ databases">
        <authorList>
            <person name="Syromyatnikov M.Y."/>
            <person name="Popov V.N."/>
        </authorList>
    </citation>
    <scope>NUCLEOTIDE SEQUENCE [LARGE SCALE GENOMIC DNA]</scope>
    <source>
        <strain evidence="7 8">CECT 5292</strain>
    </source>
</reference>
<evidence type="ECO:0000256" key="5">
    <source>
        <dbReference type="ARBA" id="ARBA00023136"/>
    </source>
</evidence>
<evidence type="ECO:0000256" key="1">
    <source>
        <dbReference type="ARBA" id="ARBA00004651"/>
    </source>
</evidence>